<evidence type="ECO:0000256" key="1">
    <source>
        <dbReference type="SAM" id="MobiDB-lite"/>
    </source>
</evidence>
<comment type="caution">
    <text evidence="3">The sequence shown here is derived from an EMBL/GenBank/DDBJ whole genome shotgun (WGS) entry which is preliminary data.</text>
</comment>
<keyword evidence="2" id="KW-0472">Membrane</keyword>
<dbReference type="RefSeq" id="WP_191728565.1">
    <property type="nucleotide sequence ID" value="NZ_JACSQJ010000002.1"/>
</dbReference>
<keyword evidence="4" id="KW-1185">Reference proteome</keyword>
<sequence>MPGQVIRDVIGPPPGPQTPGSPHGGQQPAGVHAGPQGPAGATPQGAPVAVLSPGAAPQSMSAMTAQGAQPAHASTIVPRADANAHAAQVAPGVRADAAATPAALAPASARPDAVAMPRTLDPGTASLQRGHATVATIASSATAAQGTTAANAPGSTAATAAATAATQAASPVVAGSTVATPPPVAQAADARNPGNPLAVNDRGLPARADAAGHTGENAQRRGLERRMRSLPGGLSTLLLALGAQGHAGSSAHDRAAAERELRDAVLQWLFWLLAIIAYGCIAFAVIALLPSGSLGPLDGLVPQRSWTGGFVVAGLFTALGAWWFARRMSRGADQDRGGR</sequence>
<feature type="region of interest" description="Disordered" evidence="1">
    <location>
        <begin position="183"/>
        <end position="221"/>
    </location>
</feature>
<name>A0ABR8UHJ0_9GAMM</name>
<gene>
    <name evidence="3" type="ORF">H9645_04590</name>
</gene>
<evidence type="ECO:0008006" key="5">
    <source>
        <dbReference type="Google" id="ProtNLM"/>
    </source>
</evidence>
<proteinExistence type="predicted"/>
<keyword evidence="2" id="KW-0812">Transmembrane</keyword>
<organism evidence="3 4">
    <name type="scientific">Luteimonas colneyensis</name>
    <dbReference type="NCBI Taxonomy" id="2762230"/>
    <lineage>
        <taxon>Bacteria</taxon>
        <taxon>Pseudomonadati</taxon>
        <taxon>Pseudomonadota</taxon>
        <taxon>Gammaproteobacteria</taxon>
        <taxon>Lysobacterales</taxon>
        <taxon>Lysobacteraceae</taxon>
        <taxon>Luteimonas</taxon>
    </lineage>
</organism>
<accession>A0ABR8UHJ0</accession>
<keyword evidence="2" id="KW-1133">Transmembrane helix</keyword>
<protein>
    <recommendedName>
        <fullName evidence="5">DUF485 domain-containing protein</fullName>
    </recommendedName>
</protein>
<feature type="transmembrane region" description="Helical" evidence="2">
    <location>
        <begin position="309"/>
        <end position="325"/>
    </location>
</feature>
<feature type="region of interest" description="Disordered" evidence="1">
    <location>
        <begin position="1"/>
        <end position="47"/>
    </location>
</feature>
<evidence type="ECO:0000313" key="3">
    <source>
        <dbReference type="EMBL" id="MBD7987300.1"/>
    </source>
</evidence>
<feature type="transmembrane region" description="Helical" evidence="2">
    <location>
        <begin position="268"/>
        <end position="289"/>
    </location>
</feature>
<evidence type="ECO:0000256" key="2">
    <source>
        <dbReference type="SAM" id="Phobius"/>
    </source>
</evidence>
<feature type="compositionally biased region" description="Low complexity" evidence="1">
    <location>
        <begin position="20"/>
        <end position="47"/>
    </location>
</feature>
<reference evidence="3 4" key="1">
    <citation type="submission" date="2020-08" db="EMBL/GenBank/DDBJ databases">
        <title>A Genomic Blueprint of the Chicken Gut Microbiome.</title>
        <authorList>
            <person name="Gilroy R."/>
            <person name="Ravi A."/>
            <person name="Getino M."/>
            <person name="Pursley I."/>
            <person name="Horton D.L."/>
            <person name="Alikhan N.-F."/>
            <person name="Baker D."/>
            <person name="Gharbi K."/>
            <person name="Hall N."/>
            <person name="Watson M."/>
            <person name="Adriaenssens E.M."/>
            <person name="Foster-Nyarko E."/>
            <person name="Jarju S."/>
            <person name="Secka A."/>
            <person name="Antonio M."/>
            <person name="Oren A."/>
            <person name="Chaudhuri R."/>
            <person name="La Ragione R.M."/>
            <person name="Hildebrand F."/>
            <person name="Pallen M.J."/>
        </authorList>
    </citation>
    <scope>NUCLEOTIDE SEQUENCE [LARGE SCALE GENOMIC DNA]</scope>
    <source>
        <strain evidence="3 4">Sa2BVA3</strain>
    </source>
</reference>
<feature type="compositionally biased region" description="Low complexity" evidence="1">
    <location>
        <begin position="104"/>
        <end position="115"/>
    </location>
</feature>
<evidence type="ECO:0000313" key="4">
    <source>
        <dbReference type="Proteomes" id="UP000647183"/>
    </source>
</evidence>
<feature type="region of interest" description="Disordered" evidence="1">
    <location>
        <begin position="104"/>
        <end position="125"/>
    </location>
</feature>
<dbReference type="Proteomes" id="UP000647183">
    <property type="component" value="Unassembled WGS sequence"/>
</dbReference>
<dbReference type="EMBL" id="JACSQJ010000002">
    <property type="protein sequence ID" value="MBD7987300.1"/>
    <property type="molecule type" value="Genomic_DNA"/>
</dbReference>